<dbReference type="SMART" id="SM00320">
    <property type="entry name" value="WD40"/>
    <property type="match status" value="3"/>
</dbReference>
<evidence type="ECO:0000313" key="7">
    <source>
        <dbReference type="EMBL" id="TIB15381.1"/>
    </source>
</evidence>
<dbReference type="InterPro" id="IPR036322">
    <property type="entry name" value="WD40_repeat_dom_sf"/>
</dbReference>
<evidence type="ECO:0008006" key="9">
    <source>
        <dbReference type="Google" id="ProtNLM"/>
    </source>
</evidence>
<keyword evidence="3 6" id="KW-0853">WD repeat</keyword>
<dbReference type="Proteomes" id="UP000306954">
    <property type="component" value="Unassembled WGS sequence"/>
</dbReference>
<dbReference type="PROSITE" id="PS00678">
    <property type="entry name" value="WD_REPEATS_1"/>
    <property type="match status" value="1"/>
</dbReference>
<protein>
    <recommendedName>
        <fullName evidence="9">WD repeat-containing protein 82</fullName>
    </recommendedName>
</protein>
<dbReference type="PANTHER" id="PTHR19861">
    <property type="entry name" value="WD40 REPEAT PROTEIN SWD2"/>
    <property type="match status" value="1"/>
</dbReference>
<dbReference type="InterPro" id="IPR037867">
    <property type="entry name" value="Swd2/WDR82"/>
</dbReference>
<comment type="caution">
    <text evidence="7">The sequence shown here is derived from an EMBL/GenBank/DDBJ whole genome shotgun (WGS) entry which is preliminary data.</text>
</comment>
<name>A0A4T0JYH1_WALIC</name>
<organism evidence="7 8">
    <name type="scientific">Wallemia ichthyophaga</name>
    <dbReference type="NCBI Taxonomy" id="245174"/>
    <lineage>
        <taxon>Eukaryota</taxon>
        <taxon>Fungi</taxon>
        <taxon>Dikarya</taxon>
        <taxon>Basidiomycota</taxon>
        <taxon>Wallemiomycotina</taxon>
        <taxon>Wallemiomycetes</taxon>
        <taxon>Wallemiales</taxon>
        <taxon>Wallemiaceae</taxon>
        <taxon>Wallemia</taxon>
    </lineage>
</organism>
<evidence type="ECO:0000256" key="4">
    <source>
        <dbReference type="ARBA" id="ARBA00022737"/>
    </source>
</evidence>
<comment type="similarity">
    <text evidence="2">Belongs to the WD repeat SWD2 family.</text>
</comment>
<dbReference type="Gene3D" id="2.130.10.10">
    <property type="entry name" value="YVTN repeat-like/Quinoprotein amine dehydrogenase"/>
    <property type="match status" value="1"/>
</dbReference>
<evidence type="ECO:0000256" key="5">
    <source>
        <dbReference type="ARBA" id="ARBA00023242"/>
    </source>
</evidence>
<comment type="subcellular location">
    <subcellularLocation>
        <location evidence="1">Nucleus</location>
    </subcellularLocation>
</comment>
<evidence type="ECO:0000256" key="3">
    <source>
        <dbReference type="ARBA" id="ARBA00022574"/>
    </source>
</evidence>
<dbReference type="PROSITE" id="PS50294">
    <property type="entry name" value="WD_REPEATS_REGION"/>
    <property type="match status" value="1"/>
</dbReference>
<reference evidence="7 8" key="1">
    <citation type="submission" date="2019-03" db="EMBL/GenBank/DDBJ databases">
        <title>Sequencing 23 genomes of Wallemia ichthyophaga.</title>
        <authorList>
            <person name="Gostincar C."/>
        </authorList>
    </citation>
    <scope>NUCLEOTIDE SEQUENCE [LARGE SCALE GENOMIC DNA]</scope>
    <source>
        <strain evidence="7 8">EXF-8621</strain>
    </source>
</reference>
<dbReference type="PROSITE" id="PS50082">
    <property type="entry name" value="WD_REPEATS_2"/>
    <property type="match status" value="2"/>
</dbReference>
<sequence>MSTLTLSSDLMKSFKPCKAFTGYCQEDKDITALSFDDTGSTCVTASSDDTIHLFDTKLGKHQKYFRSGKYGVDLPCFTHSSSTIIYASTKQDNSIKYHSLHDNSYLQYYRGHQGKVNSLEMSPTDDMFLSASSDDTVRLWDLRTPQCQGLLHIKGNSIAAWDPSGLCFAVSLYSESMILLYDKGRYDQAPFATFALRDRDHRGRDIRPHPTCIKFSSNGNYILVGTNSPYHYILDSFSGQIYYRLTGHETFTSVNIQRDMLSWSPDGKFVVGGSKNGKIHVWEVPPTEPRDAAIKTLSPIHTTDNHKNTPSKIVAFNPRVVMLATAASSELAFWLPMQDSRRSSHN</sequence>
<dbReference type="OMA" id="HNEGYIR"/>
<dbReference type="PANTHER" id="PTHR19861:SF0">
    <property type="entry name" value="WD REPEAT-CONTAINING PROTEIN 82"/>
    <property type="match status" value="1"/>
</dbReference>
<evidence type="ECO:0000256" key="2">
    <source>
        <dbReference type="ARBA" id="ARBA00005616"/>
    </source>
</evidence>
<keyword evidence="4" id="KW-0677">Repeat</keyword>
<dbReference type="EMBL" id="SPOF01000007">
    <property type="protein sequence ID" value="TIB15381.1"/>
    <property type="molecule type" value="Genomic_DNA"/>
</dbReference>
<evidence type="ECO:0000313" key="8">
    <source>
        <dbReference type="Proteomes" id="UP000306954"/>
    </source>
</evidence>
<feature type="repeat" description="WD" evidence="6">
    <location>
        <begin position="109"/>
        <end position="144"/>
    </location>
</feature>
<evidence type="ECO:0000256" key="6">
    <source>
        <dbReference type="PROSITE-ProRule" id="PRU00221"/>
    </source>
</evidence>
<dbReference type="AlphaFoldDB" id="A0A4T0JYH1"/>
<dbReference type="SUPFAM" id="SSF50978">
    <property type="entry name" value="WD40 repeat-like"/>
    <property type="match status" value="1"/>
</dbReference>
<accession>A0A4T0JYH1</accession>
<dbReference type="InterPro" id="IPR019775">
    <property type="entry name" value="WD40_repeat_CS"/>
</dbReference>
<keyword evidence="5" id="KW-0539">Nucleus</keyword>
<dbReference type="InterPro" id="IPR015943">
    <property type="entry name" value="WD40/YVTN_repeat-like_dom_sf"/>
</dbReference>
<dbReference type="InterPro" id="IPR001680">
    <property type="entry name" value="WD40_rpt"/>
</dbReference>
<feature type="repeat" description="WD" evidence="6">
    <location>
        <begin position="261"/>
        <end position="284"/>
    </location>
</feature>
<dbReference type="Pfam" id="PF00400">
    <property type="entry name" value="WD40"/>
    <property type="match status" value="3"/>
</dbReference>
<dbReference type="OrthoDB" id="27537at2759"/>
<proteinExistence type="inferred from homology"/>
<dbReference type="GO" id="GO:0016070">
    <property type="term" value="P:RNA metabolic process"/>
    <property type="evidence" value="ECO:0007669"/>
    <property type="project" value="UniProtKB-ARBA"/>
</dbReference>
<dbReference type="GO" id="GO:0003682">
    <property type="term" value="F:chromatin binding"/>
    <property type="evidence" value="ECO:0007669"/>
    <property type="project" value="TreeGrafter"/>
</dbReference>
<dbReference type="GO" id="GO:0048188">
    <property type="term" value="C:Set1C/COMPASS complex"/>
    <property type="evidence" value="ECO:0007669"/>
    <property type="project" value="TreeGrafter"/>
</dbReference>
<evidence type="ECO:0000256" key="1">
    <source>
        <dbReference type="ARBA" id="ARBA00004123"/>
    </source>
</evidence>
<gene>
    <name evidence="7" type="ORF">E3P90_00939</name>
</gene>